<dbReference type="Pfam" id="PF13274">
    <property type="entry name" value="SocA_Panacea"/>
    <property type="match status" value="1"/>
</dbReference>
<organism evidence="2 3">
    <name type="scientific">Porphyromonas macacae</name>
    <dbReference type="NCBI Taxonomy" id="28115"/>
    <lineage>
        <taxon>Bacteria</taxon>
        <taxon>Pseudomonadati</taxon>
        <taxon>Bacteroidota</taxon>
        <taxon>Bacteroidia</taxon>
        <taxon>Bacteroidales</taxon>
        <taxon>Porphyromonadaceae</taxon>
        <taxon>Porphyromonas</taxon>
    </lineage>
</organism>
<dbReference type="OrthoDB" id="1441996at2"/>
<evidence type="ECO:0000313" key="3">
    <source>
        <dbReference type="Proteomes" id="UP000030103"/>
    </source>
</evidence>
<feature type="domain" description="Antitoxin SocA-like Panacea" evidence="1">
    <location>
        <begin position="31"/>
        <end position="139"/>
    </location>
</feature>
<dbReference type="InterPro" id="IPR025272">
    <property type="entry name" value="SocA_Panacea"/>
</dbReference>
<comment type="caution">
    <text evidence="2">The sequence shown here is derived from an EMBL/GenBank/DDBJ whole genome shotgun (WGS) entry which is preliminary data.</text>
</comment>
<evidence type="ECO:0000259" key="1">
    <source>
        <dbReference type="Pfam" id="PF13274"/>
    </source>
</evidence>
<accession>A0A0A2E0M0</accession>
<dbReference type="AlphaFoldDB" id="A0A0A2E0M0"/>
<dbReference type="EMBL" id="JRFA01000028">
    <property type="protein sequence ID" value="KGN72448.1"/>
    <property type="molecule type" value="Genomic_DNA"/>
</dbReference>
<proteinExistence type="predicted"/>
<dbReference type="RefSeq" id="WP_036875034.1">
    <property type="nucleotide sequence ID" value="NZ_JRFA01000028.1"/>
</dbReference>
<reference evidence="2 3" key="1">
    <citation type="submission" date="2014-09" db="EMBL/GenBank/DDBJ databases">
        <title>Draft Genome Sequence of Porphyromonas macacae COT-192_OH2859.</title>
        <authorList>
            <person name="Wallis C."/>
            <person name="Deusch O."/>
            <person name="O'Flynn C."/>
            <person name="Davis I."/>
            <person name="Horsfall A."/>
            <person name="Kirkwood N."/>
            <person name="Harris S."/>
            <person name="Eisen J.A."/>
            <person name="Coil D.A."/>
            <person name="Darling A.E."/>
            <person name="Jospin G."/>
            <person name="Alexiev A."/>
        </authorList>
    </citation>
    <scope>NUCLEOTIDE SEQUENCE [LARGE SCALE GENOMIC DNA]</scope>
    <source>
        <strain evidence="3">COT-192 OH2859</strain>
    </source>
</reference>
<gene>
    <name evidence="2" type="ORF">HQ47_09390</name>
</gene>
<name>A0A0A2E0M0_9PORP</name>
<dbReference type="Proteomes" id="UP000030103">
    <property type="component" value="Unassembled WGS sequence"/>
</dbReference>
<protein>
    <recommendedName>
        <fullName evidence="1">Antitoxin SocA-like Panacea domain-containing protein</fullName>
    </recommendedName>
</protein>
<evidence type="ECO:0000313" key="2">
    <source>
        <dbReference type="EMBL" id="KGN72448.1"/>
    </source>
</evidence>
<keyword evidence="3" id="KW-1185">Reference proteome</keyword>
<sequence>MEEKRAYFEYLIDSLSQRNNSSFNDFTTLKLIKLLFLVVGVSSTDQKTGLTEIFDNFVAMPYGPVESDIYNAIQTDALAKYRITSSQCNIKNANANISLDSYQRQAIDDAIDLLLEKNPHILQCQPFELVDITHKWSCWRICYDIALGNNKHSIGIPSRMIQKSVKYYQ</sequence>